<name>A0ABV0QVI5_9TELE</name>
<keyword evidence="2" id="KW-1185">Reference proteome</keyword>
<dbReference type="EMBL" id="JAHRIN010025501">
    <property type="protein sequence ID" value="MEQ2199847.1"/>
    <property type="molecule type" value="Genomic_DNA"/>
</dbReference>
<accession>A0ABV0QVI5</accession>
<gene>
    <name evidence="1" type="ORF">XENOCAPTIV_014144</name>
</gene>
<proteinExistence type="predicted"/>
<reference evidence="1 2" key="1">
    <citation type="submission" date="2021-06" db="EMBL/GenBank/DDBJ databases">
        <authorList>
            <person name="Palmer J.M."/>
        </authorList>
    </citation>
    <scope>NUCLEOTIDE SEQUENCE [LARGE SCALE GENOMIC DNA]</scope>
    <source>
        <strain evidence="1 2">XC_2019</strain>
        <tissue evidence="1">Muscle</tissue>
    </source>
</reference>
<evidence type="ECO:0000313" key="1">
    <source>
        <dbReference type="EMBL" id="MEQ2199847.1"/>
    </source>
</evidence>
<dbReference type="Proteomes" id="UP001434883">
    <property type="component" value="Unassembled WGS sequence"/>
</dbReference>
<protein>
    <submittedName>
        <fullName evidence="1">Uncharacterized protein</fullName>
    </submittedName>
</protein>
<evidence type="ECO:0000313" key="2">
    <source>
        <dbReference type="Proteomes" id="UP001434883"/>
    </source>
</evidence>
<sequence length="100" mass="11782">MLIIFAQIYTQIMRFHLLSSHTSLTFSQTQKQKKWSLLNNHHGCTKQFLNGNFRISCSEIKIFFITISIRVATLAVTYDYIKQINKIKRMILRPAELSEM</sequence>
<comment type="caution">
    <text evidence="1">The sequence shown here is derived from an EMBL/GenBank/DDBJ whole genome shotgun (WGS) entry which is preliminary data.</text>
</comment>
<organism evidence="1 2">
    <name type="scientific">Xenoophorus captivus</name>
    <dbReference type="NCBI Taxonomy" id="1517983"/>
    <lineage>
        <taxon>Eukaryota</taxon>
        <taxon>Metazoa</taxon>
        <taxon>Chordata</taxon>
        <taxon>Craniata</taxon>
        <taxon>Vertebrata</taxon>
        <taxon>Euteleostomi</taxon>
        <taxon>Actinopterygii</taxon>
        <taxon>Neopterygii</taxon>
        <taxon>Teleostei</taxon>
        <taxon>Neoteleostei</taxon>
        <taxon>Acanthomorphata</taxon>
        <taxon>Ovalentaria</taxon>
        <taxon>Atherinomorphae</taxon>
        <taxon>Cyprinodontiformes</taxon>
        <taxon>Goodeidae</taxon>
        <taxon>Xenoophorus</taxon>
    </lineage>
</organism>